<evidence type="ECO:0008006" key="4">
    <source>
        <dbReference type="Google" id="ProtNLM"/>
    </source>
</evidence>
<gene>
    <name evidence="2" type="ORF">A11Q_781</name>
</gene>
<keyword evidence="1" id="KW-1133">Transmembrane helix</keyword>
<reference evidence="2 3" key="1">
    <citation type="journal article" date="2013" name="ISME J.">
        <title>By their genes ye shall know them: genomic signatures of predatory bacteria.</title>
        <authorList>
            <person name="Pasternak Z."/>
            <person name="Pietrokovski S."/>
            <person name="Rotem O."/>
            <person name="Gophna U."/>
            <person name="Lurie-Weinberger M.N."/>
            <person name="Jurkevitch E."/>
        </authorList>
    </citation>
    <scope>NUCLEOTIDE SEQUENCE [LARGE SCALE GENOMIC DNA]</scope>
    <source>
        <strain evidence="2 3">JSS</strain>
    </source>
</reference>
<keyword evidence="3" id="KW-1185">Reference proteome</keyword>
<dbReference type="PATRIC" id="fig|1184267.3.peg.789"/>
<dbReference type="OrthoDB" id="5517151at2"/>
<dbReference type="HOGENOM" id="CLU_164572_0_0_7"/>
<protein>
    <recommendedName>
        <fullName evidence="4">Invasion protein</fullName>
    </recommendedName>
</protein>
<dbReference type="eggNOG" id="ENOG5033IDK">
    <property type="taxonomic scope" value="Bacteria"/>
</dbReference>
<dbReference type="STRING" id="1184267.A11Q_781"/>
<evidence type="ECO:0000313" key="3">
    <source>
        <dbReference type="Proteomes" id="UP000012040"/>
    </source>
</evidence>
<feature type="transmembrane region" description="Helical" evidence="1">
    <location>
        <begin position="6"/>
        <end position="27"/>
    </location>
</feature>
<feature type="transmembrane region" description="Helical" evidence="1">
    <location>
        <begin position="73"/>
        <end position="91"/>
    </location>
</feature>
<name>M4VPF1_9BACT</name>
<accession>M4VPF1</accession>
<dbReference type="EMBL" id="CP003537">
    <property type="protein sequence ID" value="AGH94999.1"/>
    <property type="molecule type" value="Genomic_DNA"/>
</dbReference>
<dbReference type="KEGG" id="bex:A11Q_781"/>
<feature type="transmembrane region" description="Helical" evidence="1">
    <location>
        <begin position="100"/>
        <end position="118"/>
    </location>
</feature>
<sequence length="123" mass="13079">MSYEFYKIMHLTGVILVFTGLVGLLTIKMSGGALVGKTKMLVFASHGVGLLLALVGGFGLMARLGMAQSMPTWIYGKLIIWFILGGAIALIKRKANIGGLLYGGLIAIFLVASYLAVIKPFTV</sequence>
<proteinExistence type="predicted"/>
<keyword evidence="1" id="KW-0472">Membrane</keyword>
<dbReference type="RefSeq" id="WP_015469489.1">
    <property type="nucleotide sequence ID" value="NC_020813.1"/>
</dbReference>
<organism evidence="2 3">
    <name type="scientific">Pseudobdellovibrio exovorus JSS</name>
    <dbReference type="NCBI Taxonomy" id="1184267"/>
    <lineage>
        <taxon>Bacteria</taxon>
        <taxon>Pseudomonadati</taxon>
        <taxon>Bdellovibrionota</taxon>
        <taxon>Bdellovibrionia</taxon>
        <taxon>Bdellovibrionales</taxon>
        <taxon>Pseudobdellovibrionaceae</taxon>
        <taxon>Pseudobdellovibrio</taxon>
    </lineage>
</organism>
<feature type="transmembrane region" description="Helical" evidence="1">
    <location>
        <begin position="39"/>
        <end position="61"/>
    </location>
</feature>
<evidence type="ECO:0000256" key="1">
    <source>
        <dbReference type="SAM" id="Phobius"/>
    </source>
</evidence>
<keyword evidence="1" id="KW-0812">Transmembrane</keyword>
<dbReference type="AlphaFoldDB" id="M4VPF1"/>
<evidence type="ECO:0000313" key="2">
    <source>
        <dbReference type="EMBL" id="AGH94999.1"/>
    </source>
</evidence>
<dbReference type="Proteomes" id="UP000012040">
    <property type="component" value="Chromosome"/>
</dbReference>